<evidence type="ECO:0000256" key="1">
    <source>
        <dbReference type="ARBA" id="ARBA00022553"/>
    </source>
</evidence>
<dbReference type="PROSITE" id="PS50006">
    <property type="entry name" value="FHA_DOMAIN"/>
    <property type="match status" value="1"/>
</dbReference>
<dbReference type="SMART" id="SM00240">
    <property type="entry name" value="FHA"/>
    <property type="match status" value="1"/>
</dbReference>
<evidence type="ECO:0000313" key="5">
    <source>
        <dbReference type="EMBL" id="SDB80535.1"/>
    </source>
</evidence>
<organism evidence="5 6">
    <name type="scientific">Raineyella antarctica</name>
    <dbReference type="NCBI Taxonomy" id="1577474"/>
    <lineage>
        <taxon>Bacteria</taxon>
        <taxon>Bacillati</taxon>
        <taxon>Actinomycetota</taxon>
        <taxon>Actinomycetes</taxon>
        <taxon>Propionibacteriales</taxon>
        <taxon>Propionibacteriaceae</taxon>
        <taxon>Raineyella</taxon>
    </lineage>
</organism>
<dbReference type="InterPro" id="IPR000253">
    <property type="entry name" value="FHA_dom"/>
</dbReference>
<feature type="transmembrane region" description="Helical" evidence="3">
    <location>
        <begin position="12"/>
        <end position="28"/>
    </location>
</feature>
<keyword evidence="3" id="KW-1133">Transmembrane helix</keyword>
<evidence type="ECO:0000256" key="3">
    <source>
        <dbReference type="SAM" id="Phobius"/>
    </source>
</evidence>
<keyword evidence="1" id="KW-0597">Phosphoprotein</keyword>
<sequence length="172" mass="18583">MSDILLSGLKIGYLALLWIFILLAVNVIRTDLFGRRVPASELPAPEPRPVKTRNRRAERTPAAPLPGRPAPASVVPARLIVTNGPQTGMAAEVDQAGTYVVIGRSPECAIVLEDDYISTRHARVVNGDQGLYLEDMGSTNGTYVNGRRISAPTSVGTEDEIRVGRTILKLEP</sequence>
<dbReference type="CDD" id="cd00060">
    <property type="entry name" value="FHA"/>
    <property type="match status" value="1"/>
</dbReference>
<feature type="region of interest" description="Disordered" evidence="2">
    <location>
        <begin position="39"/>
        <end position="69"/>
    </location>
</feature>
<dbReference type="Gene3D" id="2.60.200.20">
    <property type="match status" value="1"/>
</dbReference>
<reference evidence="5 6" key="1">
    <citation type="submission" date="2016-06" db="EMBL/GenBank/DDBJ databases">
        <authorList>
            <person name="Olsen C.W."/>
            <person name="Carey S."/>
            <person name="Hinshaw L."/>
            <person name="Karasin A.I."/>
        </authorList>
    </citation>
    <scope>NUCLEOTIDE SEQUENCE [LARGE SCALE GENOMIC DNA]</scope>
    <source>
        <strain evidence="5 6">LZ-22</strain>
    </source>
</reference>
<feature type="domain" description="FHA" evidence="4">
    <location>
        <begin position="100"/>
        <end position="149"/>
    </location>
</feature>
<name>A0A1G6GFJ6_9ACTN</name>
<protein>
    <submittedName>
        <fullName evidence="5">FHA domain-containing protein</fullName>
    </submittedName>
</protein>
<evidence type="ECO:0000256" key="2">
    <source>
        <dbReference type="SAM" id="MobiDB-lite"/>
    </source>
</evidence>
<dbReference type="AlphaFoldDB" id="A0A1G6GFJ6"/>
<dbReference type="STRING" id="1577474.GA0111570_102325"/>
<dbReference type="InterPro" id="IPR050923">
    <property type="entry name" value="Cell_Proc_Reg/RNA_Proc"/>
</dbReference>
<dbReference type="Proteomes" id="UP000199086">
    <property type="component" value="Unassembled WGS sequence"/>
</dbReference>
<keyword evidence="3" id="KW-0812">Transmembrane</keyword>
<dbReference type="SUPFAM" id="SSF49879">
    <property type="entry name" value="SMAD/FHA domain"/>
    <property type="match status" value="1"/>
</dbReference>
<proteinExistence type="predicted"/>
<dbReference type="PANTHER" id="PTHR23308">
    <property type="entry name" value="NUCLEAR INHIBITOR OF PROTEIN PHOSPHATASE-1"/>
    <property type="match status" value="1"/>
</dbReference>
<keyword evidence="6" id="KW-1185">Reference proteome</keyword>
<keyword evidence="3" id="KW-0472">Membrane</keyword>
<dbReference type="InterPro" id="IPR008984">
    <property type="entry name" value="SMAD_FHA_dom_sf"/>
</dbReference>
<accession>A0A1G6GFJ6</accession>
<evidence type="ECO:0000313" key="6">
    <source>
        <dbReference type="Proteomes" id="UP000199086"/>
    </source>
</evidence>
<dbReference type="RefSeq" id="WP_092606659.1">
    <property type="nucleotide sequence ID" value="NZ_FMYF01000002.1"/>
</dbReference>
<dbReference type="EMBL" id="FMYF01000002">
    <property type="protein sequence ID" value="SDB80535.1"/>
    <property type="molecule type" value="Genomic_DNA"/>
</dbReference>
<gene>
    <name evidence="5" type="ORF">GA0111570_102325</name>
</gene>
<dbReference type="Pfam" id="PF00498">
    <property type="entry name" value="FHA"/>
    <property type="match status" value="1"/>
</dbReference>
<dbReference type="OrthoDB" id="277520at2"/>
<evidence type="ECO:0000259" key="4">
    <source>
        <dbReference type="PROSITE" id="PS50006"/>
    </source>
</evidence>